<sequence length="279" mass="31174">MGQIQNPVKDYWSTETYATAVPFAPHLADTLVQSIEFDRTDRVLDIGCGDGKFTTSFAPSVNYVLGVDSSPSMINTAKTLEYGGAATDFRVVDCRHLEEDAEVMNGNWDKVTSNAAFHWILKDPSTRISKLENIFQSMKPGGTFFFEMCGHGNAPEKVTAFMFALVNQGVPIETAEAMCPWFYPSDVYMKNILESVGFQVKKIELYTKKQELKTFENGGGGLEGFMRLIGAQMLDILDSEERKNSAIEQICRMLRYGTTREDGSQWITHVGLRCIAVKP</sequence>
<dbReference type="PANTHER" id="PTHR43861">
    <property type="entry name" value="TRANS-ACONITATE 2-METHYLTRANSFERASE-RELATED"/>
    <property type="match status" value="1"/>
</dbReference>
<dbReference type="EMBL" id="JAAOZQ010000128">
    <property type="protein sequence ID" value="KAF7516822.1"/>
    <property type="molecule type" value="Genomic_DNA"/>
</dbReference>
<keyword evidence="2" id="KW-1185">Reference proteome</keyword>
<protein>
    <recommendedName>
        <fullName evidence="3">Methyltransferase domain-containing protein</fullName>
    </recommendedName>
</protein>
<reference evidence="1" key="1">
    <citation type="submission" date="2020-02" db="EMBL/GenBank/DDBJ databases">
        <authorList>
            <person name="Lichtner F.J."/>
        </authorList>
    </citation>
    <scope>NUCLEOTIDE SEQUENCE</scope>
    <source>
        <strain evidence="1">G10</strain>
    </source>
</reference>
<dbReference type="Gene3D" id="3.40.50.150">
    <property type="entry name" value="Vaccinia Virus protein VP39"/>
    <property type="match status" value="1"/>
</dbReference>
<dbReference type="AlphaFoldDB" id="A0A9P5GAH7"/>
<dbReference type="InterPro" id="IPR029063">
    <property type="entry name" value="SAM-dependent_MTases_sf"/>
</dbReference>
<dbReference type="PANTHER" id="PTHR43861:SF1">
    <property type="entry name" value="TRANS-ACONITATE 2-METHYLTRANSFERASE"/>
    <property type="match status" value="1"/>
</dbReference>
<comment type="caution">
    <text evidence="1">The sequence shown here is derived from an EMBL/GenBank/DDBJ whole genome shotgun (WGS) entry which is preliminary data.</text>
</comment>
<proteinExistence type="predicted"/>
<evidence type="ECO:0000313" key="1">
    <source>
        <dbReference type="EMBL" id="KAF7516822.1"/>
    </source>
</evidence>
<dbReference type="CDD" id="cd02440">
    <property type="entry name" value="AdoMet_MTases"/>
    <property type="match status" value="1"/>
</dbReference>
<dbReference type="SUPFAM" id="SSF53335">
    <property type="entry name" value="S-adenosyl-L-methionine-dependent methyltransferases"/>
    <property type="match status" value="1"/>
</dbReference>
<dbReference type="Proteomes" id="UP000701341">
    <property type="component" value="Unassembled WGS sequence"/>
</dbReference>
<dbReference type="Pfam" id="PF13489">
    <property type="entry name" value="Methyltransf_23"/>
    <property type="match status" value="1"/>
</dbReference>
<evidence type="ECO:0000313" key="2">
    <source>
        <dbReference type="Proteomes" id="UP000701341"/>
    </source>
</evidence>
<gene>
    <name evidence="1" type="ORF">PCG10_001783</name>
</gene>
<name>A0A9P5GAH7_PENCR</name>
<organism evidence="1 2">
    <name type="scientific">Penicillium crustosum</name>
    <name type="common">Blue mold fungus</name>
    <dbReference type="NCBI Taxonomy" id="36656"/>
    <lineage>
        <taxon>Eukaryota</taxon>
        <taxon>Fungi</taxon>
        <taxon>Dikarya</taxon>
        <taxon>Ascomycota</taxon>
        <taxon>Pezizomycotina</taxon>
        <taxon>Eurotiomycetes</taxon>
        <taxon>Eurotiomycetidae</taxon>
        <taxon>Eurotiales</taxon>
        <taxon>Aspergillaceae</taxon>
        <taxon>Penicillium</taxon>
    </lineage>
</organism>
<accession>A0A9P5GAH7</accession>
<evidence type="ECO:0008006" key="3">
    <source>
        <dbReference type="Google" id="ProtNLM"/>
    </source>
</evidence>